<dbReference type="PaxDb" id="1198114-AciX9_3724"/>
<keyword evidence="9" id="KW-1185">Reference proteome</keyword>
<keyword evidence="2 7" id="KW-0812">Transmembrane</keyword>
<dbReference type="KEGG" id="acm:AciX9_3724"/>
<dbReference type="AlphaFoldDB" id="E8WVW6"/>
<dbReference type="EMBL" id="CP002480">
    <property type="protein sequence ID" value="ADW70725.1"/>
    <property type="molecule type" value="Genomic_DNA"/>
</dbReference>
<keyword evidence="4 7" id="KW-0472">Membrane</keyword>
<dbReference type="Gene3D" id="3.30.1490.480">
    <property type="entry name" value="Endolytic murein transglycosylase"/>
    <property type="match status" value="2"/>
</dbReference>
<dbReference type="PANTHER" id="PTHR30518:SF2">
    <property type="entry name" value="ENDOLYTIC MUREIN TRANSGLYCOSYLASE"/>
    <property type="match status" value="1"/>
</dbReference>
<comment type="similarity">
    <text evidence="7">Belongs to the transglycosylase MltG family.</text>
</comment>
<evidence type="ECO:0000256" key="2">
    <source>
        <dbReference type="ARBA" id="ARBA00022692"/>
    </source>
</evidence>
<keyword evidence="7" id="KW-0997">Cell inner membrane</keyword>
<keyword evidence="1 7" id="KW-1003">Cell membrane</keyword>
<evidence type="ECO:0000256" key="3">
    <source>
        <dbReference type="ARBA" id="ARBA00022989"/>
    </source>
</evidence>
<protein>
    <recommendedName>
        <fullName evidence="7">Endolytic murein transglycosylase</fullName>
        <ecNumber evidence="7">4.2.2.29</ecNumber>
    </recommendedName>
    <alternativeName>
        <fullName evidence="7">Peptidoglycan lytic transglycosylase</fullName>
    </alternativeName>
    <alternativeName>
        <fullName evidence="7">Peptidoglycan polymerization terminase</fullName>
    </alternativeName>
</protein>
<name>E8WVW6_GRATM</name>
<dbReference type="PANTHER" id="PTHR30518">
    <property type="entry name" value="ENDOLYTIC MUREIN TRANSGLYCOSYLASE"/>
    <property type="match status" value="1"/>
</dbReference>
<dbReference type="HAMAP" id="MF_02065">
    <property type="entry name" value="MltG"/>
    <property type="match status" value="1"/>
</dbReference>
<dbReference type="eggNOG" id="COG1559">
    <property type="taxonomic scope" value="Bacteria"/>
</dbReference>
<dbReference type="Pfam" id="PF02618">
    <property type="entry name" value="YceG"/>
    <property type="match status" value="1"/>
</dbReference>
<proteinExistence type="inferred from homology"/>
<evidence type="ECO:0000256" key="6">
    <source>
        <dbReference type="ARBA" id="ARBA00023316"/>
    </source>
</evidence>
<dbReference type="Proteomes" id="UP000000343">
    <property type="component" value="Chromosome"/>
</dbReference>
<accession>E8WVW6</accession>
<sequence>MRLVRLLFLLILVGAAAFVFLVPFGPHTETFVDIPSGTGTQGMAARLKRGGVIRSAFAFEALRALRGGRLKAGEYRFDHPAPLNEIYARIAKGDVYTIQVTIPEGYNIFDIAQTIQGAKLAEADAFLAAERRDTGLIRDLSPQAASLEGYLFPDTYRFSRHTTPDQMVATMVKRFRQVTAGLGLAPGPDTARTVTMASLIEKEVRVDSERPLVAGVFVNRLAQGMPLATDPTVAYAALLDGRWRGTIYQSDLASDSPYNTYRHAGLPPGPIANPGVAAFKAALQPAKTDFLYFVADAQGHSLFSRTLKEHNERVQAYRLAEKAAHPQ</sequence>
<dbReference type="OrthoDB" id="9814591at2"/>
<dbReference type="Gene3D" id="3.30.160.60">
    <property type="entry name" value="Classic Zinc Finger"/>
    <property type="match status" value="1"/>
</dbReference>
<evidence type="ECO:0000313" key="8">
    <source>
        <dbReference type="EMBL" id="ADW70725.1"/>
    </source>
</evidence>
<dbReference type="GO" id="GO:0071555">
    <property type="term" value="P:cell wall organization"/>
    <property type="evidence" value="ECO:0007669"/>
    <property type="project" value="UniProtKB-KW"/>
</dbReference>
<comment type="catalytic activity">
    <reaction evidence="7">
        <text>a peptidoglycan chain = a peptidoglycan chain with N-acetyl-1,6-anhydromuramyl-[peptide] at the reducing end + a peptidoglycan chain with N-acetylglucosamine at the non-reducing end.</text>
        <dbReference type="EC" id="4.2.2.29"/>
    </reaction>
</comment>
<keyword evidence="6 7" id="KW-0961">Cell wall biogenesis/degradation</keyword>
<keyword evidence="3 7" id="KW-1133">Transmembrane helix</keyword>
<organism evidence="9">
    <name type="scientific">Granulicella tundricola (strain ATCC BAA-1859 / DSM 23138 / MP5ACTX9)</name>
    <dbReference type="NCBI Taxonomy" id="1198114"/>
    <lineage>
        <taxon>Bacteria</taxon>
        <taxon>Pseudomonadati</taxon>
        <taxon>Acidobacteriota</taxon>
        <taxon>Terriglobia</taxon>
        <taxon>Terriglobales</taxon>
        <taxon>Acidobacteriaceae</taxon>
        <taxon>Granulicella</taxon>
    </lineage>
</organism>
<dbReference type="GO" id="GO:0009252">
    <property type="term" value="P:peptidoglycan biosynthetic process"/>
    <property type="evidence" value="ECO:0007669"/>
    <property type="project" value="UniProtKB-UniRule"/>
</dbReference>
<comment type="function">
    <text evidence="7">Functions as a peptidoglycan terminase that cleaves nascent peptidoglycan strands endolytically to terminate their elongation.</text>
</comment>
<dbReference type="EC" id="4.2.2.29" evidence="7"/>
<feature type="site" description="Important for catalytic activity" evidence="7">
    <location>
        <position position="203"/>
    </location>
</feature>
<dbReference type="STRING" id="1198114.AciX9_3724"/>
<evidence type="ECO:0000313" key="9">
    <source>
        <dbReference type="Proteomes" id="UP000000343"/>
    </source>
</evidence>
<dbReference type="InterPro" id="IPR003770">
    <property type="entry name" value="MLTG-like"/>
</dbReference>
<evidence type="ECO:0000256" key="7">
    <source>
        <dbReference type="HAMAP-Rule" id="MF_02065"/>
    </source>
</evidence>
<dbReference type="HOGENOM" id="CLU_025574_2_0_0"/>
<dbReference type="GO" id="GO:0008932">
    <property type="term" value="F:lytic endotransglycosylase activity"/>
    <property type="evidence" value="ECO:0007669"/>
    <property type="project" value="UniProtKB-UniRule"/>
</dbReference>
<gene>
    <name evidence="7" type="primary">mltG</name>
    <name evidence="8" type="ordered locus">AciX9_3724</name>
</gene>
<dbReference type="CDD" id="cd08010">
    <property type="entry name" value="MltG_like"/>
    <property type="match status" value="1"/>
</dbReference>
<evidence type="ECO:0000256" key="1">
    <source>
        <dbReference type="ARBA" id="ARBA00022475"/>
    </source>
</evidence>
<keyword evidence="5 7" id="KW-0456">Lyase</keyword>
<reference evidence="9" key="1">
    <citation type="submission" date="2011-01" db="EMBL/GenBank/DDBJ databases">
        <title>Complete sequence of chromosome of Acidobacterium sp. MP5ACTX9.</title>
        <authorList>
            <consortium name="US DOE Joint Genome Institute"/>
            <person name="Lucas S."/>
            <person name="Copeland A."/>
            <person name="Lapidus A."/>
            <person name="Cheng J.-F."/>
            <person name="Goodwin L."/>
            <person name="Pitluck S."/>
            <person name="Teshima H."/>
            <person name="Detter J.C."/>
            <person name="Han C."/>
            <person name="Tapia R."/>
            <person name="Land M."/>
            <person name="Hauser L."/>
            <person name="Kyrpides N."/>
            <person name="Ivanova N."/>
            <person name="Ovchinnikova G."/>
            <person name="Pagani I."/>
            <person name="Rawat S.R."/>
            <person name="Mannisto M."/>
            <person name="Haggblom M.M."/>
            <person name="Woyke T."/>
        </authorList>
    </citation>
    <scope>NUCLEOTIDE SEQUENCE [LARGE SCALE GENOMIC DNA]</scope>
    <source>
        <strain evidence="9">MP5ACTX9</strain>
    </source>
</reference>
<dbReference type="NCBIfam" id="TIGR00247">
    <property type="entry name" value="endolytic transglycosylase MltG"/>
    <property type="match status" value="1"/>
</dbReference>
<evidence type="ECO:0000256" key="5">
    <source>
        <dbReference type="ARBA" id="ARBA00023239"/>
    </source>
</evidence>
<dbReference type="RefSeq" id="WP_013582034.1">
    <property type="nucleotide sequence ID" value="NC_015064.1"/>
</dbReference>
<dbReference type="GO" id="GO:0005886">
    <property type="term" value="C:plasma membrane"/>
    <property type="evidence" value="ECO:0007669"/>
    <property type="project" value="UniProtKB-UniRule"/>
</dbReference>
<evidence type="ECO:0000256" key="4">
    <source>
        <dbReference type="ARBA" id="ARBA00023136"/>
    </source>
</evidence>